<protein>
    <submittedName>
        <fullName evidence="1">Uncharacterized protein</fullName>
    </submittedName>
</protein>
<dbReference type="InParanoid" id="E2ASZ5"/>
<accession>E2ASZ5</accession>
<organism evidence="2">
    <name type="scientific">Camponotus floridanus</name>
    <name type="common">Florida carpenter ant</name>
    <dbReference type="NCBI Taxonomy" id="104421"/>
    <lineage>
        <taxon>Eukaryota</taxon>
        <taxon>Metazoa</taxon>
        <taxon>Ecdysozoa</taxon>
        <taxon>Arthropoda</taxon>
        <taxon>Hexapoda</taxon>
        <taxon>Insecta</taxon>
        <taxon>Pterygota</taxon>
        <taxon>Neoptera</taxon>
        <taxon>Endopterygota</taxon>
        <taxon>Hymenoptera</taxon>
        <taxon>Apocrita</taxon>
        <taxon>Aculeata</taxon>
        <taxon>Formicoidea</taxon>
        <taxon>Formicidae</taxon>
        <taxon>Formicinae</taxon>
        <taxon>Camponotus</taxon>
    </lineage>
</organism>
<dbReference type="Proteomes" id="UP000000311">
    <property type="component" value="Unassembled WGS sequence"/>
</dbReference>
<gene>
    <name evidence="1" type="ORF">EAG_04885</name>
</gene>
<dbReference type="EMBL" id="GL442439">
    <property type="protein sequence ID" value="EFN63430.1"/>
    <property type="molecule type" value="Genomic_DNA"/>
</dbReference>
<reference evidence="1 2" key="1">
    <citation type="journal article" date="2010" name="Science">
        <title>Genomic comparison of the ants Camponotus floridanus and Harpegnathos saltator.</title>
        <authorList>
            <person name="Bonasio R."/>
            <person name="Zhang G."/>
            <person name="Ye C."/>
            <person name="Mutti N.S."/>
            <person name="Fang X."/>
            <person name="Qin N."/>
            <person name="Donahue G."/>
            <person name="Yang P."/>
            <person name="Li Q."/>
            <person name="Li C."/>
            <person name="Zhang P."/>
            <person name="Huang Z."/>
            <person name="Berger S.L."/>
            <person name="Reinberg D."/>
            <person name="Wang J."/>
            <person name="Liebig J."/>
        </authorList>
    </citation>
    <scope>NUCLEOTIDE SEQUENCE [LARGE SCALE GENOMIC DNA]</scope>
    <source>
        <strain evidence="2">C129</strain>
    </source>
</reference>
<evidence type="ECO:0000313" key="2">
    <source>
        <dbReference type="Proteomes" id="UP000000311"/>
    </source>
</evidence>
<dbReference type="AlphaFoldDB" id="E2ASZ5"/>
<proteinExistence type="predicted"/>
<sequence length="176" mass="20209">MDESLSFRSRLLTIDNQFLSPSRVVGFWQITKRETHPIARVSKSLSTSNRRSEVSISRHLASRLMINRDAKCLDAQIAVISLDRNARPTRKKVIGGVAQISARLDVIEKSISNELVLGHEEETIRLMNRSLYRLTPVETDWLRVSSNLSMGRHFNFGLHCLISSLWNCLFIVRLEY</sequence>
<evidence type="ECO:0000313" key="1">
    <source>
        <dbReference type="EMBL" id="EFN63430.1"/>
    </source>
</evidence>
<name>E2ASZ5_CAMFO</name>
<keyword evidence="2" id="KW-1185">Reference proteome</keyword>